<evidence type="ECO:0000313" key="2">
    <source>
        <dbReference type="Proteomes" id="UP000694892"/>
    </source>
</evidence>
<sequence length="68" mass="7839">MLRLSIASVGLVTKNLKDKERDNFTIPLWQRHCKILKLSFTALLPFVPSVCHNFTRSLSPSRLVIPYQ</sequence>
<dbReference type="AlphaFoldDB" id="A0A974CJD3"/>
<organism evidence="1 2">
    <name type="scientific">Xenopus laevis</name>
    <name type="common">African clawed frog</name>
    <dbReference type="NCBI Taxonomy" id="8355"/>
    <lineage>
        <taxon>Eukaryota</taxon>
        <taxon>Metazoa</taxon>
        <taxon>Chordata</taxon>
        <taxon>Craniata</taxon>
        <taxon>Vertebrata</taxon>
        <taxon>Euteleostomi</taxon>
        <taxon>Amphibia</taxon>
        <taxon>Batrachia</taxon>
        <taxon>Anura</taxon>
        <taxon>Pipoidea</taxon>
        <taxon>Pipidae</taxon>
        <taxon>Xenopodinae</taxon>
        <taxon>Xenopus</taxon>
        <taxon>Xenopus</taxon>
    </lineage>
</organism>
<dbReference type="Proteomes" id="UP000694892">
    <property type="component" value="Chromosome 6S"/>
</dbReference>
<name>A0A974CJD3_XENLA</name>
<accession>A0A974CJD3</accession>
<proteinExistence type="predicted"/>
<evidence type="ECO:0000313" key="1">
    <source>
        <dbReference type="EMBL" id="OCT74483.1"/>
    </source>
</evidence>
<reference evidence="2" key="1">
    <citation type="journal article" date="2016" name="Nature">
        <title>Genome evolution in the allotetraploid frog Xenopus laevis.</title>
        <authorList>
            <person name="Session A.M."/>
            <person name="Uno Y."/>
            <person name="Kwon T."/>
            <person name="Chapman J.A."/>
            <person name="Toyoda A."/>
            <person name="Takahashi S."/>
            <person name="Fukui A."/>
            <person name="Hikosaka A."/>
            <person name="Suzuki A."/>
            <person name="Kondo M."/>
            <person name="van Heeringen S.J."/>
            <person name="Quigley I."/>
            <person name="Heinz S."/>
            <person name="Ogino H."/>
            <person name="Ochi H."/>
            <person name="Hellsten U."/>
            <person name="Lyons J.B."/>
            <person name="Simakov O."/>
            <person name="Putnam N."/>
            <person name="Stites J."/>
            <person name="Kuroki Y."/>
            <person name="Tanaka T."/>
            <person name="Michiue T."/>
            <person name="Watanabe M."/>
            <person name="Bogdanovic O."/>
            <person name="Lister R."/>
            <person name="Georgiou G."/>
            <person name="Paranjpe S.S."/>
            <person name="van Kruijsbergen I."/>
            <person name="Shu S."/>
            <person name="Carlson J."/>
            <person name="Kinoshita T."/>
            <person name="Ohta Y."/>
            <person name="Mawaribuchi S."/>
            <person name="Jenkins J."/>
            <person name="Grimwood J."/>
            <person name="Schmutz J."/>
            <person name="Mitros T."/>
            <person name="Mozaffari S.V."/>
            <person name="Suzuki Y."/>
            <person name="Haramoto Y."/>
            <person name="Yamamoto T.S."/>
            <person name="Takagi C."/>
            <person name="Heald R."/>
            <person name="Miller K."/>
            <person name="Haudenschild C."/>
            <person name="Kitzman J."/>
            <person name="Nakayama T."/>
            <person name="Izutsu Y."/>
            <person name="Robert J."/>
            <person name="Fortriede J."/>
            <person name="Burns K."/>
            <person name="Lotay V."/>
            <person name="Karimi K."/>
            <person name="Yasuoka Y."/>
            <person name="Dichmann D.S."/>
            <person name="Flajnik M.F."/>
            <person name="Houston D.W."/>
            <person name="Shendure J."/>
            <person name="DuPasquier L."/>
            <person name="Vize P.D."/>
            <person name="Zorn A.M."/>
            <person name="Ito M."/>
            <person name="Marcotte E.M."/>
            <person name="Wallingford J.B."/>
            <person name="Ito Y."/>
            <person name="Asashima M."/>
            <person name="Ueno N."/>
            <person name="Matsuda Y."/>
            <person name="Veenstra G.J."/>
            <person name="Fujiyama A."/>
            <person name="Harland R.M."/>
            <person name="Taira M."/>
            <person name="Rokhsar D.S."/>
        </authorList>
    </citation>
    <scope>NUCLEOTIDE SEQUENCE [LARGE SCALE GENOMIC DNA]</scope>
    <source>
        <strain evidence="2">J</strain>
    </source>
</reference>
<protein>
    <submittedName>
        <fullName evidence="1">Uncharacterized protein</fullName>
    </submittedName>
</protein>
<gene>
    <name evidence="1" type="ORF">XELAEV_18033464mg</name>
</gene>
<dbReference type="EMBL" id="CM004477">
    <property type="protein sequence ID" value="OCT74483.1"/>
    <property type="molecule type" value="Genomic_DNA"/>
</dbReference>